<dbReference type="GO" id="GO:0003676">
    <property type="term" value="F:nucleic acid binding"/>
    <property type="evidence" value="ECO:0007669"/>
    <property type="project" value="InterPro"/>
</dbReference>
<gene>
    <name evidence="5" type="ORF">PPYR_02649</name>
</gene>
<feature type="domain" description="G-patch" evidence="3">
    <location>
        <begin position="1"/>
        <end position="46"/>
    </location>
</feature>
<dbReference type="GO" id="GO:0005730">
    <property type="term" value="C:nucleolus"/>
    <property type="evidence" value="ECO:0007669"/>
    <property type="project" value="TreeGrafter"/>
</dbReference>
<dbReference type="Proteomes" id="UP000327044">
    <property type="component" value="Unassembled WGS sequence"/>
</dbReference>
<evidence type="ECO:0000313" key="4">
    <source>
        <dbReference type="EMBL" id="JAV61836.1"/>
    </source>
</evidence>
<dbReference type="InParanoid" id="A0A1Y1KQX1"/>
<dbReference type="InterPro" id="IPR000467">
    <property type="entry name" value="G_patch_dom"/>
</dbReference>
<evidence type="ECO:0000313" key="5">
    <source>
        <dbReference type="EMBL" id="KAB0805679.1"/>
    </source>
</evidence>
<protein>
    <recommendedName>
        <fullName evidence="1">G patch domain-containing protein 4</fullName>
    </recommendedName>
</protein>
<evidence type="ECO:0000313" key="6">
    <source>
        <dbReference type="Proteomes" id="UP000327044"/>
    </source>
</evidence>
<feature type="region of interest" description="Disordered" evidence="2">
    <location>
        <begin position="68"/>
        <end position="88"/>
    </location>
</feature>
<dbReference type="InterPro" id="IPR050656">
    <property type="entry name" value="PINX1"/>
</dbReference>
<reference evidence="5" key="3">
    <citation type="submission" date="2019-08" db="EMBL/GenBank/DDBJ databases">
        <authorList>
            <consortium name="Photinus pyralis genome working group"/>
            <person name="Fallon T.R."/>
            <person name="Sander Lower S.E."/>
            <person name="Weng J.-K."/>
        </authorList>
    </citation>
    <scope>NUCLEOTIDE SEQUENCE</scope>
    <source>
        <strain evidence="5">1611_PpyrPB1</strain>
        <tissue evidence="5">Whole body</tissue>
    </source>
</reference>
<organism evidence="4">
    <name type="scientific">Photinus pyralis</name>
    <name type="common">Common eastern firefly</name>
    <name type="synonym">Lampyris pyralis</name>
    <dbReference type="NCBI Taxonomy" id="7054"/>
    <lineage>
        <taxon>Eukaryota</taxon>
        <taxon>Metazoa</taxon>
        <taxon>Ecdysozoa</taxon>
        <taxon>Arthropoda</taxon>
        <taxon>Hexapoda</taxon>
        <taxon>Insecta</taxon>
        <taxon>Pterygota</taxon>
        <taxon>Neoptera</taxon>
        <taxon>Endopterygota</taxon>
        <taxon>Coleoptera</taxon>
        <taxon>Polyphaga</taxon>
        <taxon>Elateriformia</taxon>
        <taxon>Elateroidea</taxon>
        <taxon>Lampyridae</taxon>
        <taxon>Lampyrinae</taxon>
        <taxon>Photinus</taxon>
    </lineage>
</organism>
<reference evidence="5 6" key="2">
    <citation type="journal article" date="2018" name="Elife">
        <title>Firefly genomes illuminate parallel origins of bioluminescence in beetles.</title>
        <authorList>
            <person name="Fallon T.R."/>
            <person name="Lower S.E."/>
            <person name="Chang C.H."/>
            <person name="Bessho-Uehara M."/>
            <person name="Martin G.J."/>
            <person name="Bewick A.J."/>
            <person name="Behringer M."/>
            <person name="Debat H.J."/>
            <person name="Wong I."/>
            <person name="Day J.C."/>
            <person name="Suvorov A."/>
            <person name="Silva C.J."/>
            <person name="Stanger-Hall K.F."/>
            <person name="Hall D.W."/>
            <person name="Schmitz R.J."/>
            <person name="Nelson D.R."/>
            <person name="Lewis S.M."/>
            <person name="Shigenobu S."/>
            <person name="Bybee S.M."/>
            <person name="Larracuente A.M."/>
            <person name="Oba Y."/>
            <person name="Weng J.K."/>
        </authorList>
    </citation>
    <scope>NUCLEOTIDE SEQUENCE [LARGE SCALE GENOMIC DNA]</scope>
    <source>
        <strain evidence="5">1611_PpyrPB1</strain>
        <tissue evidence="5">Whole body</tissue>
    </source>
</reference>
<name>A0A1Y1KQX1_PHOPY</name>
<feature type="compositionally biased region" description="Basic and acidic residues" evidence="2">
    <location>
        <begin position="246"/>
        <end position="265"/>
    </location>
</feature>
<accession>A0A1Y1KQX1</accession>
<dbReference type="SMART" id="SM00443">
    <property type="entry name" value="G_patch"/>
    <property type="match status" value="1"/>
</dbReference>
<sequence length="420" mass="47300">MDFARRQLEKYGWKEGNGLGKHSIGIKTALKPALKFDNAGVGFNASEGYTNNWWEKLYNETASNINVTNSDNNGNTQISTKKSTPTHTLTSSEYKSFIKTSKLTENGIVNFADTSTEAAPVSSTPCLKDEDLFAACGGRTAHKGARHGCKLSGKLSRLEMQEKILLKKLNNVSISDNNDNCNKKVIEKKLKKIEYHKNKNRLEDAMEIAPPTSPCIFIGNSPYKGNKKRKGERKNVSFSDTVVEFHTQESNEPETSKQKPTDEAMSRPPSPIVTIRQLKLGNTKDSSPLRADNELDEGIDCNDYSSSKCESKCDLQEKIRRDNRRMKRKLKKLRKLNNPVVFNVSLDLDNGNHHVSEKSELVKRKLFDSSDMYIYKKAKRSNLDGCQKLTTELELPCKQQSEVEDNIDTVTTSFDNVCKI</sequence>
<dbReference type="OrthoDB" id="10019757at2759"/>
<dbReference type="PROSITE" id="PS50174">
    <property type="entry name" value="G_PATCH"/>
    <property type="match status" value="1"/>
</dbReference>
<dbReference type="EMBL" id="VVIM01000001">
    <property type="protein sequence ID" value="KAB0805679.1"/>
    <property type="molecule type" value="Genomic_DNA"/>
</dbReference>
<proteinExistence type="predicted"/>
<dbReference type="EMBL" id="GEZM01081165">
    <property type="protein sequence ID" value="JAV61836.1"/>
    <property type="molecule type" value="Transcribed_RNA"/>
</dbReference>
<dbReference type="PANTHER" id="PTHR23149:SF9">
    <property type="entry name" value="G PATCH DOMAIN-CONTAINING PROTEIN 4"/>
    <property type="match status" value="1"/>
</dbReference>
<feature type="region of interest" description="Disordered" evidence="2">
    <location>
        <begin position="244"/>
        <end position="269"/>
    </location>
</feature>
<evidence type="ECO:0000256" key="2">
    <source>
        <dbReference type="SAM" id="MobiDB-lite"/>
    </source>
</evidence>
<keyword evidence="6" id="KW-1185">Reference proteome</keyword>
<dbReference type="PANTHER" id="PTHR23149">
    <property type="entry name" value="G PATCH DOMAIN CONTAINING PROTEIN"/>
    <property type="match status" value="1"/>
</dbReference>
<reference evidence="4" key="1">
    <citation type="journal article" date="2016" name="Sci. Rep.">
        <title>Molecular characterization of firefly nuptial gifts: a multi-omics approach sheds light on postcopulatory sexual selection.</title>
        <authorList>
            <person name="Al-Wathiqui N."/>
            <person name="Fallon T.R."/>
            <person name="South A."/>
            <person name="Weng J.K."/>
            <person name="Lewis S.M."/>
        </authorList>
    </citation>
    <scope>NUCLEOTIDE SEQUENCE</scope>
</reference>
<evidence type="ECO:0000259" key="3">
    <source>
        <dbReference type="PROSITE" id="PS50174"/>
    </source>
</evidence>
<dbReference type="Pfam" id="PF01585">
    <property type="entry name" value="G-patch"/>
    <property type="match status" value="1"/>
</dbReference>
<dbReference type="AlphaFoldDB" id="A0A1Y1KQX1"/>
<evidence type="ECO:0000256" key="1">
    <source>
        <dbReference type="ARBA" id="ARBA00040365"/>
    </source>
</evidence>